<evidence type="ECO:0000256" key="9">
    <source>
        <dbReference type="RuleBase" id="RU369079"/>
    </source>
</evidence>
<dbReference type="InterPro" id="IPR055348">
    <property type="entry name" value="DctQ"/>
</dbReference>
<evidence type="ECO:0000313" key="13">
    <source>
        <dbReference type="Proteomes" id="UP000030539"/>
    </source>
</evidence>
<reference evidence="12 14" key="2">
    <citation type="submission" date="2014-11" db="EMBL/GenBank/DDBJ databases">
        <title>Pan-genome of Gallibacterium spp.</title>
        <authorList>
            <person name="Kudirkiene E."/>
            <person name="Bojesen A.M."/>
        </authorList>
    </citation>
    <scope>NUCLEOTIDE SEQUENCE [LARGE SCALE GENOMIC DNA]</scope>
    <source>
        <strain evidence="12 14">Gerl. 2740/89</strain>
    </source>
</reference>
<keyword evidence="6 9" id="KW-1133">Transmembrane helix</keyword>
<dbReference type="PANTHER" id="PTHR35011:SF2">
    <property type="entry name" value="2,3-DIKETO-L-GULONATE TRAP TRANSPORTER SMALL PERMEASE PROTEIN YIAM"/>
    <property type="match status" value="1"/>
</dbReference>
<proteinExistence type="inferred from homology"/>
<name>A0A0A2YI45_9PAST</name>
<organism evidence="11 13">
    <name type="scientific">Gallibacterium genomosp. 1</name>
    <dbReference type="NCBI Taxonomy" id="155515"/>
    <lineage>
        <taxon>Bacteria</taxon>
        <taxon>Pseudomonadati</taxon>
        <taxon>Pseudomonadota</taxon>
        <taxon>Gammaproteobacteria</taxon>
        <taxon>Pasteurellales</taxon>
        <taxon>Pasteurellaceae</taxon>
        <taxon>Gallibacterium</taxon>
    </lineage>
</organism>
<dbReference type="RefSeq" id="WP_018346132.1">
    <property type="nucleotide sequence ID" value="NZ_JPXX01000021.1"/>
</dbReference>
<dbReference type="Pfam" id="PF04290">
    <property type="entry name" value="DctQ"/>
    <property type="match status" value="1"/>
</dbReference>
<dbReference type="AlphaFoldDB" id="A0A0A2YI45"/>
<evidence type="ECO:0000313" key="12">
    <source>
        <dbReference type="EMBL" id="OBX01701.1"/>
    </source>
</evidence>
<evidence type="ECO:0000256" key="5">
    <source>
        <dbReference type="ARBA" id="ARBA00022692"/>
    </source>
</evidence>
<evidence type="ECO:0000256" key="8">
    <source>
        <dbReference type="ARBA" id="ARBA00038436"/>
    </source>
</evidence>
<comment type="similarity">
    <text evidence="8 9">Belongs to the TRAP transporter small permease family.</text>
</comment>
<evidence type="ECO:0000256" key="1">
    <source>
        <dbReference type="ARBA" id="ARBA00004429"/>
    </source>
</evidence>
<feature type="transmembrane region" description="Helical" evidence="9">
    <location>
        <begin position="47"/>
        <end position="68"/>
    </location>
</feature>
<keyword evidence="2 9" id="KW-0813">Transport</keyword>
<accession>A0A0A2YI45</accession>
<feature type="transmembrane region" description="Helical" evidence="9">
    <location>
        <begin position="127"/>
        <end position="147"/>
    </location>
</feature>
<dbReference type="GeneID" id="77263752"/>
<feature type="domain" description="Tripartite ATP-independent periplasmic transporters DctQ component" evidence="10">
    <location>
        <begin position="27"/>
        <end position="154"/>
    </location>
</feature>
<protein>
    <recommendedName>
        <fullName evidence="9">TRAP transporter small permease protein</fullName>
    </recommendedName>
</protein>
<comment type="caution">
    <text evidence="11">The sequence shown here is derived from an EMBL/GenBank/DDBJ whole genome shotgun (WGS) entry which is preliminary data.</text>
</comment>
<dbReference type="GO" id="GO:0022857">
    <property type="term" value="F:transmembrane transporter activity"/>
    <property type="evidence" value="ECO:0007669"/>
    <property type="project" value="UniProtKB-UniRule"/>
</dbReference>
<comment type="subunit">
    <text evidence="9">The complex comprises the extracytoplasmic solute receptor protein and the two transmembrane proteins.</text>
</comment>
<keyword evidence="14" id="KW-1185">Reference proteome</keyword>
<comment type="function">
    <text evidence="9">Part of the tripartite ATP-independent periplasmic (TRAP) transport system.</text>
</comment>
<evidence type="ECO:0000256" key="6">
    <source>
        <dbReference type="ARBA" id="ARBA00022989"/>
    </source>
</evidence>
<dbReference type="eggNOG" id="COG3090">
    <property type="taxonomic scope" value="Bacteria"/>
</dbReference>
<evidence type="ECO:0000313" key="11">
    <source>
        <dbReference type="EMBL" id="KGQ37019.1"/>
    </source>
</evidence>
<dbReference type="GO" id="GO:0005886">
    <property type="term" value="C:plasma membrane"/>
    <property type="evidence" value="ECO:0007669"/>
    <property type="project" value="UniProtKB-SubCell"/>
</dbReference>
<dbReference type="EMBL" id="JPXX01000021">
    <property type="protein sequence ID" value="KGQ37019.1"/>
    <property type="molecule type" value="Genomic_DNA"/>
</dbReference>
<dbReference type="STRING" id="155515.JP36_07930"/>
<evidence type="ECO:0000256" key="2">
    <source>
        <dbReference type="ARBA" id="ARBA00022448"/>
    </source>
</evidence>
<reference evidence="11 13" key="1">
    <citation type="submission" date="2014-08" db="EMBL/GenBank/DDBJ databases">
        <title>Chaperone-usher fimbriae in a diverse selection of Gallibacterium genomes.</title>
        <authorList>
            <person name="Kudirkiene E."/>
            <person name="Bager R.J."/>
            <person name="Johnson T.J."/>
            <person name="Bojesen A.M."/>
        </authorList>
    </citation>
    <scope>NUCLEOTIDE SEQUENCE [LARGE SCALE GENOMIC DNA]</scope>
    <source>
        <strain evidence="11 13">CCM5974</strain>
    </source>
</reference>
<dbReference type="EMBL" id="JTJQ01000012">
    <property type="protein sequence ID" value="OBX01701.1"/>
    <property type="molecule type" value="Genomic_DNA"/>
</dbReference>
<feature type="transmembrane region" description="Helical" evidence="9">
    <location>
        <begin position="89"/>
        <end position="112"/>
    </location>
</feature>
<dbReference type="GO" id="GO:0015740">
    <property type="term" value="P:C4-dicarboxylate transport"/>
    <property type="evidence" value="ECO:0007669"/>
    <property type="project" value="TreeGrafter"/>
</dbReference>
<dbReference type="Proteomes" id="UP000030539">
    <property type="component" value="Unassembled WGS sequence"/>
</dbReference>
<evidence type="ECO:0000256" key="4">
    <source>
        <dbReference type="ARBA" id="ARBA00022519"/>
    </source>
</evidence>
<dbReference type="InterPro" id="IPR007387">
    <property type="entry name" value="TRAP_DctQ"/>
</dbReference>
<keyword evidence="3" id="KW-1003">Cell membrane</keyword>
<feature type="transmembrane region" description="Helical" evidence="9">
    <location>
        <begin position="21"/>
        <end position="41"/>
    </location>
</feature>
<keyword evidence="4 9" id="KW-0997">Cell inner membrane</keyword>
<evidence type="ECO:0000313" key="14">
    <source>
        <dbReference type="Proteomes" id="UP000092594"/>
    </source>
</evidence>
<evidence type="ECO:0000256" key="7">
    <source>
        <dbReference type="ARBA" id="ARBA00023136"/>
    </source>
</evidence>
<dbReference type="PANTHER" id="PTHR35011">
    <property type="entry name" value="2,3-DIKETO-L-GULONATE TRAP TRANSPORTER SMALL PERMEASE PROTEIN YIAM"/>
    <property type="match status" value="1"/>
</dbReference>
<sequence length="164" mass="19276">MNQQPQQKKFWLSDIDEILASFFLALIVLLSGYGVIMRYFLNSPSAWVEEMCVVFFIWFTFLASSALCKNNELIRIDFLLSKLPHKIANFIDGVIQPCIMIFALVFMIYLGFKLLPMSKVRFTPTLHISYLAIYAIIPISACFMLYYEIRKIVYYFRINHRSKL</sequence>
<dbReference type="Proteomes" id="UP000092594">
    <property type="component" value="Unassembled WGS sequence"/>
</dbReference>
<keyword evidence="5 9" id="KW-0812">Transmembrane</keyword>
<comment type="subcellular location">
    <subcellularLocation>
        <location evidence="1 9">Cell inner membrane</location>
        <topology evidence="1 9">Multi-pass membrane protein</topology>
    </subcellularLocation>
</comment>
<evidence type="ECO:0000259" key="10">
    <source>
        <dbReference type="Pfam" id="PF04290"/>
    </source>
</evidence>
<keyword evidence="7 9" id="KW-0472">Membrane</keyword>
<dbReference type="OrthoDB" id="2085311at2"/>
<dbReference type="PATRIC" id="fig|155515.4.peg.668"/>
<gene>
    <name evidence="11" type="ORF">JP36_07930</name>
    <name evidence="12" type="ORF">QV05_04515</name>
</gene>
<evidence type="ECO:0000256" key="3">
    <source>
        <dbReference type="ARBA" id="ARBA00022475"/>
    </source>
</evidence>